<keyword evidence="9" id="KW-1185">Reference proteome</keyword>
<feature type="transmembrane region" description="Helical" evidence="7">
    <location>
        <begin position="111"/>
        <end position="128"/>
    </location>
</feature>
<dbReference type="PANTHER" id="PTHR33452:SF1">
    <property type="entry name" value="INNER MEMBRANE PROTEIN YPHA-RELATED"/>
    <property type="match status" value="1"/>
</dbReference>
<evidence type="ECO:0000256" key="5">
    <source>
        <dbReference type="ARBA" id="ARBA00022989"/>
    </source>
</evidence>
<comment type="caution">
    <text evidence="8">The sequence shown here is derived from an EMBL/GenBank/DDBJ whole genome shotgun (WGS) entry which is preliminary data.</text>
</comment>
<feature type="transmembrane region" description="Helical" evidence="7">
    <location>
        <begin position="140"/>
        <end position="165"/>
    </location>
</feature>
<reference evidence="9" key="1">
    <citation type="journal article" date="2019" name="Int. J. Syst. Evol. Microbiol.">
        <title>The Global Catalogue of Microorganisms (GCM) 10K type strain sequencing project: providing services to taxonomists for standard genome sequencing and annotation.</title>
        <authorList>
            <consortium name="The Broad Institute Genomics Platform"/>
            <consortium name="The Broad Institute Genome Sequencing Center for Infectious Disease"/>
            <person name="Wu L."/>
            <person name="Ma J."/>
        </authorList>
    </citation>
    <scope>NUCLEOTIDE SEQUENCE [LARGE SCALE GENOMIC DNA]</scope>
    <source>
        <strain evidence="9">JCM 18303</strain>
    </source>
</reference>
<keyword evidence="5 7" id="KW-1133">Transmembrane helix</keyword>
<keyword evidence="6 7" id="KW-0472">Membrane</keyword>
<evidence type="ECO:0000313" key="9">
    <source>
        <dbReference type="Proteomes" id="UP001428817"/>
    </source>
</evidence>
<proteinExistence type="inferred from homology"/>
<name>A0ABP9QLS1_9PSEU</name>
<protein>
    <submittedName>
        <fullName evidence="8">DoxX family protein</fullName>
    </submittedName>
</protein>
<dbReference type="InterPro" id="IPR032808">
    <property type="entry name" value="DoxX"/>
</dbReference>
<gene>
    <name evidence="8" type="ORF">GCM10023321_51400</name>
</gene>
<comment type="subcellular location">
    <subcellularLocation>
        <location evidence="1">Cell membrane</location>
        <topology evidence="1">Multi-pass membrane protein</topology>
    </subcellularLocation>
</comment>
<accession>A0ABP9QLS1</accession>
<evidence type="ECO:0000256" key="6">
    <source>
        <dbReference type="ARBA" id="ARBA00023136"/>
    </source>
</evidence>
<sequence length="175" mass="17466">MNSGHAGVDAGLLLLRVVAGLTLAAHGYQKFFAGGRLSGTAGWFDSIGMKPGRLHALAAGTTELAAGVLLTLGLLTALAGAAFVAVMLVAGYTVHRGNGFFIVRSGWEYNLILALIGAALGITGPGAYSLDHALGLTPMLAGLTGGLISVGAGLLAGIGQLALFYRPPATIPADG</sequence>
<evidence type="ECO:0000256" key="7">
    <source>
        <dbReference type="SAM" id="Phobius"/>
    </source>
</evidence>
<dbReference type="InterPro" id="IPR051907">
    <property type="entry name" value="DoxX-like_oxidoreductase"/>
</dbReference>
<evidence type="ECO:0000256" key="2">
    <source>
        <dbReference type="ARBA" id="ARBA00006679"/>
    </source>
</evidence>
<organism evidence="8 9">
    <name type="scientific">Pseudonocardia eucalypti</name>
    <dbReference type="NCBI Taxonomy" id="648755"/>
    <lineage>
        <taxon>Bacteria</taxon>
        <taxon>Bacillati</taxon>
        <taxon>Actinomycetota</taxon>
        <taxon>Actinomycetes</taxon>
        <taxon>Pseudonocardiales</taxon>
        <taxon>Pseudonocardiaceae</taxon>
        <taxon>Pseudonocardia</taxon>
    </lineage>
</organism>
<dbReference type="Pfam" id="PF07681">
    <property type="entry name" value="DoxX"/>
    <property type="match status" value="1"/>
</dbReference>
<evidence type="ECO:0000256" key="3">
    <source>
        <dbReference type="ARBA" id="ARBA00022475"/>
    </source>
</evidence>
<evidence type="ECO:0000313" key="8">
    <source>
        <dbReference type="EMBL" id="GAA5163842.1"/>
    </source>
</evidence>
<feature type="transmembrane region" description="Helical" evidence="7">
    <location>
        <begin position="64"/>
        <end position="90"/>
    </location>
</feature>
<evidence type="ECO:0000256" key="4">
    <source>
        <dbReference type="ARBA" id="ARBA00022692"/>
    </source>
</evidence>
<keyword evidence="3" id="KW-1003">Cell membrane</keyword>
<keyword evidence="4 7" id="KW-0812">Transmembrane</keyword>
<comment type="similarity">
    <text evidence="2">Belongs to the DoxX family.</text>
</comment>
<dbReference type="Proteomes" id="UP001428817">
    <property type="component" value="Unassembled WGS sequence"/>
</dbReference>
<evidence type="ECO:0000256" key="1">
    <source>
        <dbReference type="ARBA" id="ARBA00004651"/>
    </source>
</evidence>
<dbReference type="EMBL" id="BAABJP010000030">
    <property type="protein sequence ID" value="GAA5163842.1"/>
    <property type="molecule type" value="Genomic_DNA"/>
</dbReference>
<dbReference type="PANTHER" id="PTHR33452">
    <property type="entry name" value="OXIDOREDUCTASE CATD-RELATED"/>
    <property type="match status" value="1"/>
</dbReference>
<dbReference type="RefSeq" id="WP_185062258.1">
    <property type="nucleotide sequence ID" value="NZ_BAABJP010000030.1"/>
</dbReference>